<dbReference type="GO" id="GO:0031902">
    <property type="term" value="C:late endosome membrane"/>
    <property type="evidence" value="ECO:0007669"/>
    <property type="project" value="UniProtKB-SubCell"/>
</dbReference>
<evidence type="ECO:0000256" key="12">
    <source>
        <dbReference type="ARBA" id="ARBA00023329"/>
    </source>
</evidence>
<dbReference type="GO" id="GO:0005765">
    <property type="term" value="C:lysosomal membrane"/>
    <property type="evidence" value="ECO:0007669"/>
    <property type="project" value="UniProtKB-SubCell"/>
</dbReference>
<evidence type="ECO:0000256" key="5">
    <source>
        <dbReference type="ARBA" id="ARBA00022729"/>
    </source>
</evidence>
<keyword evidence="7 16" id="KW-1133">Transmembrane helix</keyword>
<evidence type="ECO:0000256" key="13">
    <source>
        <dbReference type="ARBA" id="ARBA00035628"/>
    </source>
</evidence>
<evidence type="ECO:0000256" key="15">
    <source>
        <dbReference type="ARBA" id="ARBA00035715"/>
    </source>
</evidence>
<proteinExistence type="inferred from homology"/>
<evidence type="ECO:0000256" key="11">
    <source>
        <dbReference type="ARBA" id="ARBA00023228"/>
    </source>
</evidence>
<dbReference type="InterPro" id="IPR026229">
    <property type="entry name" value="VOPP1"/>
</dbReference>
<feature type="signal peptide" evidence="17">
    <location>
        <begin position="1"/>
        <end position="25"/>
    </location>
</feature>
<sequence length="219" mass="23838">MKQNMATTGFLVFVIIAAGFSEVHGRYCYSDYSSGEGNYFNCNPGEYCCGTKCCMNSAGAFYSLWYFWLIVLMGIILCSSGGFWYRRRYYQQRIVTTIERQGQNGFVARTTHTMEELPSDSSYCAPRAVAVTSRSAPTNAPNVPVYPIKYTITHTGPYPYPYPYPMPPPNGPPPPYTQAVIGPQAATGHVAPAPPGVVNENCSSSNAAPTATTTTIISG</sequence>
<evidence type="ECO:0000256" key="8">
    <source>
        <dbReference type="ARBA" id="ARBA00023015"/>
    </source>
</evidence>
<evidence type="ECO:0000313" key="18">
    <source>
        <dbReference type="Proteomes" id="UP000001554"/>
    </source>
</evidence>
<dbReference type="PANTHER" id="PTHR14971">
    <property type="entry name" value="VESICULAR, OVEREXPRESSED IN CANCER, PROSURVIVAL PROTEIN 1"/>
    <property type="match status" value="1"/>
</dbReference>
<dbReference type="OrthoDB" id="10045115at2759"/>
<evidence type="ECO:0000256" key="17">
    <source>
        <dbReference type="SAM" id="SignalP"/>
    </source>
</evidence>
<gene>
    <name evidence="19" type="primary">LOC118423725</name>
</gene>
<evidence type="ECO:0000256" key="14">
    <source>
        <dbReference type="ARBA" id="ARBA00035708"/>
    </source>
</evidence>
<reference evidence="19" key="2">
    <citation type="submission" date="2025-08" db="UniProtKB">
        <authorList>
            <consortium name="RefSeq"/>
        </authorList>
    </citation>
    <scope>IDENTIFICATION</scope>
    <source>
        <strain evidence="19">S238N-H82</strain>
        <tissue evidence="19">Testes</tissue>
    </source>
</reference>
<evidence type="ECO:0000256" key="6">
    <source>
        <dbReference type="ARBA" id="ARBA00022753"/>
    </source>
</evidence>
<dbReference type="Proteomes" id="UP000001554">
    <property type="component" value="Chromosome 10"/>
</dbReference>
<keyword evidence="18" id="KW-1185">Reference proteome</keyword>
<dbReference type="GO" id="GO:0031090">
    <property type="term" value="C:organelle membrane"/>
    <property type="evidence" value="ECO:0000318"/>
    <property type="project" value="GO_Central"/>
</dbReference>
<dbReference type="OMA" id="KYTITHT"/>
<keyword evidence="5 17" id="KW-0732">Signal</keyword>
<accession>A0A9J7N2X3</accession>
<name>A0A9J7N2X3_BRAFL</name>
<protein>
    <recommendedName>
        <fullName evidence="14">WW domain binding protein VOPP1</fullName>
    </recommendedName>
    <alternativeName>
        <fullName evidence="15">Vesicular, overexpressed in cancer, prosurvival protein 1</fullName>
    </alternativeName>
</protein>
<evidence type="ECO:0000256" key="1">
    <source>
        <dbReference type="ARBA" id="ARBA00004358"/>
    </source>
</evidence>
<dbReference type="KEGG" id="bfo:118423725"/>
<evidence type="ECO:0000313" key="19">
    <source>
        <dbReference type="RefSeq" id="XP_035687814.1"/>
    </source>
</evidence>
<evidence type="ECO:0000256" key="3">
    <source>
        <dbReference type="ARBA" id="ARBA00006655"/>
    </source>
</evidence>
<keyword evidence="9 16" id="KW-0472">Membrane</keyword>
<reference evidence="18" key="1">
    <citation type="journal article" date="2020" name="Nat. Ecol. Evol.">
        <title>Deeply conserved synteny resolves early events in vertebrate evolution.</title>
        <authorList>
            <person name="Simakov O."/>
            <person name="Marletaz F."/>
            <person name="Yue J.X."/>
            <person name="O'Connell B."/>
            <person name="Jenkins J."/>
            <person name="Brandt A."/>
            <person name="Calef R."/>
            <person name="Tung C.H."/>
            <person name="Huang T.K."/>
            <person name="Schmutz J."/>
            <person name="Satoh N."/>
            <person name="Yu J.K."/>
            <person name="Putnam N.H."/>
            <person name="Green R.E."/>
            <person name="Rokhsar D.S."/>
        </authorList>
    </citation>
    <scope>NUCLEOTIDE SEQUENCE [LARGE SCALE GENOMIC DNA]</scope>
    <source>
        <strain evidence="18">S238N-H82</strain>
    </source>
</reference>
<keyword evidence="11" id="KW-0458">Lysosome</keyword>
<comment type="subcellular location">
    <subcellularLocation>
        <location evidence="1">Cytoplasmic vesicle membrane</location>
        <topology evidence="1">Single-pass type I membrane protein</topology>
    </subcellularLocation>
    <subcellularLocation>
        <location evidence="13">Late endosome membrane</location>
        <topology evidence="13">Single-pass membrane protein</topology>
    </subcellularLocation>
    <subcellularLocation>
        <location evidence="2">Lysosome membrane</location>
        <topology evidence="2">Single-pass membrane protein</topology>
    </subcellularLocation>
</comment>
<keyword evidence="6" id="KW-0967">Endosome</keyword>
<feature type="chain" id="PRO_5039952047" description="WW domain binding protein VOPP1" evidence="17">
    <location>
        <begin position="26"/>
        <end position="219"/>
    </location>
</feature>
<dbReference type="PANTHER" id="PTHR14971:SF2">
    <property type="entry name" value="VESICULAR, OVEREXPRESSED IN CANCER, PROSURVIVAL PROTEIN 1"/>
    <property type="match status" value="1"/>
</dbReference>
<evidence type="ECO:0000256" key="4">
    <source>
        <dbReference type="ARBA" id="ARBA00022692"/>
    </source>
</evidence>
<comment type="similarity">
    <text evidence="3">Belongs to the VOPP1/ECOP family.</text>
</comment>
<feature type="transmembrane region" description="Helical" evidence="16">
    <location>
        <begin position="65"/>
        <end position="85"/>
    </location>
</feature>
<evidence type="ECO:0000256" key="9">
    <source>
        <dbReference type="ARBA" id="ARBA00023136"/>
    </source>
</evidence>
<evidence type="ECO:0000256" key="2">
    <source>
        <dbReference type="ARBA" id="ARBA00004363"/>
    </source>
</evidence>
<keyword evidence="10" id="KW-0804">Transcription</keyword>
<keyword evidence="12" id="KW-0968">Cytoplasmic vesicle</keyword>
<keyword evidence="8" id="KW-0805">Transcription regulation</keyword>
<dbReference type="RefSeq" id="XP_035687814.1">
    <property type="nucleotide sequence ID" value="XM_035831921.1"/>
</dbReference>
<dbReference type="GeneID" id="118423725"/>
<keyword evidence="4 16" id="KW-0812">Transmembrane</keyword>
<evidence type="ECO:0000256" key="16">
    <source>
        <dbReference type="SAM" id="Phobius"/>
    </source>
</evidence>
<evidence type="ECO:0000256" key="7">
    <source>
        <dbReference type="ARBA" id="ARBA00022989"/>
    </source>
</evidence>
<organism evidence="18 19">
    <name type="scientific">Branchiostoma floridae</name>
    <name type="common">Florida lancelet</name>
    <name type="synonym">Amphioxus</name>
    <dbReference type="NCBI Taxonomy" id="7739"/>
    <lineage>
        <taxon>Eukaryota</taxon>
        <taxon>Metazoa</taxon>
        <taxon>Chordata</taxon>
        <taxon>Cephalochordata</taxon>
        <taxon>Leptocardii</taxon>
        <taxon>Amphioxiformes</taxon>
        <taxon>Branchiostomatidae</taxon>
        <taxon>Branchiostoma</taxon>
    </lineage>
</organism>
<evidence type="ECO:0000256" key="10">
    <source>
        <dbReference type="ARBA" id="ARBA00023163"/>
    </source>
</evidence>
<dbReference type="AlphaFoldDB" id="A0A9J7N2X3"/>